<gene>
    <name evidence="3" type="ORF">B0A55_06547</name>
</gene>
<evidence type="ECO:0000313" key="3">
    <source>
        <dbReference type="EMBL" id="TKA72378.1"/>
    </source>
</evidence>
<dbReference type="PANTHER" id="PTHR38793:SF3">
    <property type="entry name" value="SMODS AND SLOG-ASSOCIATING 2TM EFFECTOR DOMAIN-CONTAINING PROTEIN"/>
    <property type="match status" value="1"/>
</dbReference>
<keyword evidence="4" id="KW-1185">Reference proteome</keyword>
<keyword evidence="1" id="KW-0812">Transmembrane</keyword>
<dbReference type="Proteomes" id="UP000309340">
    <property type="component" value="Unassembled WGS sequence"/>
</dbReference>
<sequence length="200" mass="21673">MAMQNIDLEKQPMVEAREISPSTKTSRKDSLYVYQTLIGDVHSPPGSSDDSLYHGVLKRERKAQLWTLLSGIAISFLIAAQIILCLGITIGAQVGLTKLQISILAGVNTGVAASIAVLKGLGLPEKKIVERHKLQKLAEKIRYTTRRIQAGLDVDAAKEAEDAFRAHDEVEDEAMVLPNVADVGVLLPAKPSDKSKAGYM</sequence>
<reference evidence="3 4" key="1">
    <citation type="submission" date="2017-03" db="EMBL/GenBank/DDBJ databases">
        <title>Genomes of endolithic fungi from Antarctica.</title>
        <authorList>
            <person name="Coleine C."/>
            <person name="Masonjones S."/>
            <person name="Stajich J.E."/>
        </authorList>
    </citation>
    <scope>NUCLEOTIDE SEQUENCE [LARGE SCALE GENOMIC DNA]</scope>
    <source>
        <strain evidence="3 4">CCFEE 5184</strain>
    </source>
</reference>
<dbReference type="InterPro" id="IPR041622">
    <property type="entry name" value="SLATT_fungi"/>
</dbReference>
<name>A0A4U0XAE1_9PEZI</name>
<feature type="domain" description="SMODS and SLOG-associating 2TM effector" evidence="2">
    <location>
        <begin position="56"/>
        <end position="171"/>
    </location>
</feature>
<organism evidence="3 4">
    <name type="scientific">Friedmanniomyces simplex</name>
    <dbReference type="NCBI Taxonomy" id="329884"/>
    <lineage>
        <taxon>Eukaryota</taxon>
        <taxon>Fungi</taxon>
        <taxon>Dikarya</taxon>
        <taxon>Ascomycota</taxon>
        <taxon>Pezizomycotina</taxon>
        <taxon>Dothideomycetes</taxon>
        <taxon>Dothideomycetidae</taxon>
        <taxon>Mycosphaerellales</taxon>
        <taxon>Teratosphaeriaceae</taxon>
        <taxon>Friedmanniomyces</taxon>
    </lineage>
</organism>
<evidence type="ECO:0000256" key="1">
    <source>
        <dbReference type="SAM" id="Phobius"/>
    </source>
</evidence>
<feature type="transmembrane region" description="Helical" evidence="1">
    <location>
        <begin position="99"/>
        <end position="118"/>
    </location>
</feature>
<accession>A0A4U0XAE1</accession>
<dbReference type="OrthoDB" id="3940806at2759"/>
<keyword evidence="1" id="KW-1133">Transmembrane helix</keyword>
<keyword evidence="1" id="KW-0472">Membrane</keyword>
<comment type="caution">
    <text evidence="3">The sequence shown here is derived from an EMBL/GenBank/DDBJ whole genome shotgun (WGS) entry which is preliminary data.</text>
</comment>
<evidence type="ECO:0000259" key="2">
    <source>
        <dbReference type="Pfam" id="PF18142"/>
    </source>
</evidence>
<dbReference type="Pfam" id="PF18142">
    <property type="entry name" value="SLATT_fungal"/>
    <property type="match status" value="1"/>
</dbReference>
<dbReference type="EMBL" id="NAJQ01000312">
    <property type="protein sequence ID" value="TKA72378.1"/>
    <property type="molecule type" value="Genomic_DNA"/>
</dbReference>
<protein>
    <recommendedName>
        <fullName evidence="2">SMODS and SLOG-associating 2TM effector domain-containing protein</fullName>
    </recommendedName>
</protein>
<proteinExistence type="predicted"/>
<feature type="transmembrane region" description="Helical" evidence="1">
    <location>
        <begin position="65"/>
        <end position="93"/>
    </location>
</feature>
<dbReference type="AlphaFoldDB" id="A0A4U0XAE1"/>
<evidence type="ECO:0000313" key="4">
    <source>
        <dbReference type="Proteomes" id="UP000309340"/>
    </source>
</evidence>
<dbReference type="NCBIfam" id="NF033635">
    <property type="entry name" value="SLATT_fungal"/>
    <property type="match status" value="1"/>
</dbReference>
<dbReference type="PANTHER" id="PTHR38793">
    <property type="entry name" value="SLATT_FUNGAL DOMAIN-CONTAINING PROTEIN-RELATED"/>
    <property type="match status" value="1"/>
</dbReference>